<gene>
    <name evidence="4" type="ORF">O3G_MSEX005083</name>
</gene>
<dbReference type="PANTHER" id="PTHR46765:SF1">
    <property type="entry name" value="P-LOOP CONTAINING NUCLEOSIDE TRIPHOSPHATE HYDROLASES SUPERFAMILY PROTEIN"/>
    <property type="match status" value="1"/>
</dbReference>
<sequence>MHVLSFVKAQLNVEDVENLAIGTKDCNKTLMQALQAIFTINDKEPDSVLKTVQAAGEYDKIVDGVFENYLEARVDARLMLACETLSWLRLYDSIYSWTLQHQNYSLYGMLPLCLMRCHRVLASRAQQKLKFPSQGYEMYRKSVELDSIVSSVWRGCAPAVSVSRATLRVDVLPLLPYLLSPTLRSANVQLCSENEKKSVRTCASAMCDYGLQFVQQRGADGLYTFVLEPDVYKLAFFGNEERGRPPPPVRQAIAREQQAELIRRNEDMLTRVAARTGKNEESKSKATSSKEEAKETRIPNHLQRLKAKDVTKTAPQVHKDFFGRIVPLSQVQRSDAVADLISSSSVFYQYREGFNNAVRKNVRMKDML</sequence>
<keyword evidence="5" id="KW-1185">Reference proteome</keyword>
<keyword evidence="2" id="KW-0539">Nucleus</keyword>
<feature type="region of interest" description="Disordered" evidence="3">
    <location>
        <begin position="273"/>
        <end position="311"/>
    </location>
</feature>
<dbReference type="EMBL" id="JH668347">
    <property type="protein sequence ID" value="KAG6447685.1"/>
    <property type="molecule type" value="Genomic_DNA"/>
</dbReference>
<evidence type="ECO:0000256" key="3">
    <source>
        <dbReference type="SAM" id="MobiDB-lite"/>
    </source>
</evidence>
<dbReference type="InterPro" id="IPR053016">
    <property type="entry name" value="CTF18-RFC_complex"/>
</dbReference>
<evidence type="ECO:0000256" key="2">
    <source>
        <dbReference type="ARBA" id="ARBA00023242"/>
    </source>
</evidence>
<dbReference type="Proteomes" id="UP000791440">
    <property type="component" value="Unassembled WGS sequence"/>
</dbReference>
<name>A0A921YZ07_MANSE</name>
<feature type="compositionally biased region" description="Basic and acidic residues" evidence="3">
    <location>
        <begin position="277"/>
        <end position="298"/>
    </location>
</feature>
<accession>A0A921YZ07</accession>
<dbReference type="PANTHER" id="PTHR46765">
    <property type="entry name" value="P-LOOP CONTAINING NUCLEOSIDE TRIPHOSPHATE HYDROLASES SUPERFAMILY PROTEIN"/>
    <property type="match status" value="1"/>
</dbReference>
<evidence type="ECO:0000313" key="5">
    <source>
        <dbReference type="Proteomes" id="UP000791440"/>
    </source>
</evidence>
<proteinExistence type="predicted"/>
<comment type="caution">
    <text evidence="4">The sequence shown here is derived from an EMBL/GenBank/DDBJ whole genome shotgun (WGS) entry which is preliminary data.</text>
</comment>
<dbReference type="GO" id="GO:0005634">
    <property type="term" value="C:nucleus"/>
    <property type="evidence" value="ECO:0007669"/>
    <property type="project" value="UniProtKB-SubCell"/>
</dbReference>
<evidence type="ECO:0000313" key="4">
    <source>
        <dbReference type="EMBL" id="KAG6447685.1"/>
    </source>
</evidence>
<reference evidence="4" key="1">
    <citation type="journal article" date="2016" name="Insect Biochem. Mol. Biol.">
        <title>Multifaceted biological insights from a draft genome sequence of the tobacco hornworm moth, Manduca sexta.</title>
        <authorList>
            <person name="Kanost M.R."/>
            <person name="Arrese E.L."/>
            <person name="Cao X."/>
            <person name="Chen Y.R."/>
            <person name="Chellapilla S."/>
            <person name="Goldsmith M.R."/>
            <person name="Grosse-Wilde E."/>
            <person name="Heckel D.G."/>
            <person name="Herndon N."/>
            <person name="Jiang H."/>
            <person name="Papanicolaou A."/>
            <person name="Qu J."/>
            <person name="Soulages J.L."/>
            <person name="Vogel H."/>
            <person name="Walters J."/>
            <person name="Waterhouse R.M."/>
            <person name="Ahn S.J."/>
            <person name="Almeida F.C."/>
            <person name="An C."/>
            <person name="Aqrawi P."/>
            <person name="Bretschneider A."/>
            <person name="Bryant W.B."/>
            <person name="Bucks S."/>
            <person name="Chao H."/>
            <person name="Chevignon G."/>
            <person name="Christen J.M."/>
            <person name="Clarke D.F."/>
            <person name="Dittmer N.T."/>
            <person name="Ferguson L.C.F."/>
            <person name="Garavelou S."/>
            <person name="Gordon K.H.J."/>
            <person name="Gunaratna R.T."/>
            <person name="Han Y."/>
            <person name="Hauser F."/>
            <person name="He Y."/>
            <person name="Heidel-Fischer H."/>
            <person name="Hirsh A."/>
            <person name="Hu Y."/>
            <person name="Jiang H."/>
            <person name="Kalra D."/>
            <person name="Klinner C."/>
            <person name="Konig C."/>
            <person name="Kovar C."/>
            <person name="Kroll A.R."/>
            <person name="Kuwar S.S."/>
            <person name="Lee S.L."/>
            <person name="Lehman R."/>
            <person name="Li K."/>
            <person name="Li Z."/>
            <person name="Liang H."/>
            <person name="Lovelace S."/>
            <person name="Lu Z."/>
            <person name="Mansfield J.H."/>
            <person name="McCulloch K.J."/>
            <person name="Mathew T."/>
            <person name="Morton B."/>
            <person name="Muzny D.M."/>
            <person name="Neunemann D."/>
            <person name="Ongeri F."/>
            <person name="Pauchet Y."/>
            <person name="Pu L.L."/>
            <person name="Pyrousis I."/>
            <person name="Rao X.J."/>
            <person name="Redding A."/>
            <person name="Roesel C."/>
            <person name="Sanchez-Gracia A."/>
            <person name="Schaack S."/>
            <person name="Shukla A."/>
            <person name="Tetreau G."/>
            <person name="Wang Y."/>
            <person name="Xiong G.H."/>
            <person name="Traut W."/>
            <person name="Walsh T.K."/>
            <person name="Worley K.C."/>
            <person name="Wu D."/>
            <person name="Wu W."/>
            <person name="Wu Y.Q."/>
            <person name="Zhang X."/>
            <person name="Zou Z."/>
            <person name="Zucker H."/>
            <person name="Briscoe A.D."/>
            <person name="Burmester T."/>
            <person name="Clem R.J."/>
            <person name="Feyereisen R."/>
            <person name="Grimmelikhuijzen C.J.P."/>
            <person name="Hamodrakas S.J."/>
            <person name="Hansson B.S."/>
            <person name="Huguet E."/>
            <person name="Jermiin L.S."/>
            <person name="Lan Q."/>
            <person name="Lehman H.K."/>
            <person name="Lorenzen M."/>
            <person name="Merzendorfer H."/>
            <person name="Michalopoulos I."/>
            <person name="Morton D.B."/>
            <person name="Muthukrishnan S."/>
            <person name="Oakeshott J.G."/>
            <person name="Palmer W."/>
            <person name="Park Y."/>
            <person name="Passarelli A.L."/>
            <person name="Rozas J."/>
            <person name="Schwartz L.M."/>
            <person name="Smith W."/>
            <person name="Southgate A."/>
            <person name="Vilcinskas A."/>
            <person name="Vogt R."/>
            <person name="Wang P."/>
            <person name="Werren J."/>
            <person name="Yu X.Q."/>
            <person name="Zhou J.J."/>
            <person name="Brown S.J."/>
            <person name="Scherer S.E."/>
            <person name="Richards S."/>
            <person name="Blissard G.W."/>
        </authorList>
    </citation>
    <scope>NUCLEOTIDE SEQUENCE</scope>
</reference>
<comment type="subcellular location">
    <subcellularLocation>
        <location evidence="1">Nucleus</location>
    </subcellularLocation>
</comment>
<evidence type="ECO:0000256" key="1">
    <source>
        <dbReference type="ARBA" id="ARBA00004123"/>
    </source>
</evidence>
<reference evidence="4" key="2">
    <citation type="submission" date="2020-12" db="EMBL/GenBank/DDBJ databases">
        <authorList>
            <person name="Kanost M."/>
        </authorList>
    </citation>
    <scope>NUCLEOTIDE SEQUENCE</scope>
</reference>
<organism evidence="4 5">
    <name type="scientific">Manduca sexta</name>
    <name type="common">Tobacco hawkmoth</name>
    <name type="synonym">Tobacco hornworm</name>
    <dbReference type="NCBI Taxonomy" id="7130"/>
    <lineage>
        <taxon>Eukaryota</taxon>
        <taxon>Metazoa</taxon>
        <taxon>Ecdysozoa</taxon>
        <taxon>Arthropoda</taxon>
        <taxon>Hexapoda</taxon>
        <taxon>Insecta</taxon>
        <taxon>Pterygota</taxon>
        <taxon>Neoptera</taxon>
        <taxon>Endopterygota</taxon>
        <taxon>Lepidoptera</taxon>
        <taxon>Glossata</taxon>
        <taxon>Ditrysia</taxon>
        <taxon>Bombycoidea</taxon>
        <taxon>Sphingidae</taxon>
        <taxon>Sphinginae</taxon>
        <taxon>Sphingini</taxon>
        <taxon>Manduca</taxon>
    </lineage>
</organism>
<protein>
    <submittedName>
        <fullName evidence="4">Uncharacterized protein</fullName>
    </submittedName>
</protein>
<dbReference type="AlphaFoldDB" id="A0A921YZ07"/>